<keyword evidence="5" id="KW-1185">Reference proteome</keyword>
<dbReference type="Proteomes" id="UP000069935">
    <property type="component" value="Chromosome 5"/>
</dbReference>
<evidence type="ECO:0000256" key="2">
    <source>
        <dbReference type="PROSITE-ProRule" id="PRU00169"/>
    </source>
</evidence>
<evidence type="ECO:0000313" key="4">
    <source>
        <dbReference type="EMBL" id="ALG74802.1"/>
    </source>
</evidence>
<dbReference type="KEGG" id="ati:AL072_28155"/>
<dbReference type="RefSeq" id="WP_045585684.1">
    <property type="nucleotide sequence ID" value="NZ_CP012405.1"/>
</dbReference>
<dbReference type="PANTHER" id="PTHR44591">
    <property type="entry name" value="STRESS RESPONSE REGULATOR PROTEIN 1"/>
    <property type="match status" value="1"/>
</dbReference>
<reference evidence="5" key="1">
    <citation type="submission" date="2015-08" db="EMBL/GenBank/DDBJ databases">
        <title>Complete Genome Sequence of Azospirillum thiophilum BV-S.</title>
        <authorList>
            <person name="Fomenkov A."/>
            <person name="Vincze T."/>
            <person name="Grabovich M."/>
            <person name="Dubinina G."/>
            <person name="Orlova M."/>
            <person name="Belousova E."/>
            <person name="Roberts R.J."/>
        </authorList>
    </citation>
    <scope>NUCLEOTIDE SEQUENCE [LARGE SCALE GENOMIC DNA]</scope>
    <source>
        <strain evidence="5">BV-S</strain>
    </source>
</reference>
<feature type="modified residue" description="4-aspartylphosphate" evidence="2">
    <location>
        <position position="53"/>
    </location>
</feature>
<proteinExistence type="predicted"/>
<name>A0AAC8W4E2_9PROT</name>
<reference evidence="4 5" key="2">
    <citation type="journal article" date="2016" name="Genome Announc.">
        <title>Complete Genome Sequence of a Strain of Azospirillum thiophilum Isolated from a Sulfide Spring.</title>
        <authorList>
            <person name="Fomenkov A."/>
            <person name="Vincze T."/>
            <person name="Grabovich M."/>
            <person name="Anton B.P."/>
            <person name="Dubinina G."/>
            <person name="Orlova M."/>
            <person name="Belousova E."/>
            <person name="Roberts R.J."/>
        </authorList>
    </citation>
    <scope>NUCLEOTIDE SEQUENCE [LARGE SCALE GENOMIC DNA]</scope>
    <source>
        <strain evidence="4 5">BV-S</strain>
    </source>
</reference>
<dbReference type="SUPFAM" id="SSF52172">
    <property type="entry name" value="CheY-like"/>
    <property type="match status" value="1"/>
</dbReference>
<organism evidence="4 5">
    <name type="scientific">Azospirillum thiophilum</name>
    <dbReference type="NCBI Taxonomy" id="528244"/>
    <lineage>
        <taxon>Bacteria</taxon>
        <taxon>Pseudomonadati</taxon>
        <taxon>Pseudomonadota</taxon>
        <taxon>Alphaproteobacteria</taxon>
        <taxon>Rhodospirillales</taxon>
        <taxon>Azospirillaceae</taxon>
        <taxon>Azospirillum</taxon>
    </lineage>
</organism>
<sequence length="122" mass="13055">MAKTILSVDDSASMRQMVKLTLSSAGYQVVEAADGREALAKAKTGSFNLVLTDLNMPNMDGLTLIRELRTLAAYRGIPIVFLTTESDAGKKAEAKAAGATAWIVKPFQQDQLLSVVRKIIGA</sequence>
<dbReference type="InterPro" id="IPR011006">
    <property type="entry name" value="CheY-like_superfamily"/>
</dbReference>
<dbReference type="SMART" id="SM00448">
    <property type="entry name" value="REC"/>
    <property type="match status" value="1"/>
</dbReference>
<dbReference type="GO" id="GO:0000160">
    <property type="term" value="P:phosphorelay signal transduction system"/>
    <property type="evidence" value="ECO:0007669"/>
    <property type="project" value="InterPro"/>
</dbReference>
<evidence type="ECO:0000313" key="5">
    <source>
        <dbReference type="Proteomes" id="UP000069935"/>
    </source>
</evidence>
<dbReference type="AlphaFoldDB" id="A0AAC8W4E2"/>
<dbReference type="EMBL" id="CP012405">
    <property type="protein sequence ID" value="ALG74802.1"/>
    <property type="molecule type" value="Genomic_DNA"/>
</dbReference>
<dbReference type="PANTHER" id="PTHR44591:SF25">
    <property type="entry name" value="CHEMOTAXIS TWO-COMPONENT RESPONSE REGULATOR"/>
    <property type="match status" value="1"/>
</dbReference>
<dbReference type="PROSITE" id="PS50110">
    <property type="entry name" value="RESPONSE_REGULATORY"/>
    <property type="match status" value="1"/>
</dbReference>
<dbReference type="Pfam" id="PF00072">
    <property type="entry name" value="Response_reg"/>
    <property type="match status" value="1"/>
</dbReference>
<evidence type="ECO:0000256" key="1">
    <source>
        <dbReference type="ARBA" id="ARBA00022553"/>
    </source>
</evidence>
<dbReference type="InterPro" id="IPR050595">
    <property type="entry name" value="Bact_response_regulator"/>
</dbReference>
<evidence type="ECO:0000259" key="3">
    <source>
        <dbReference type="PROSITE" id="PS50110"/>
    </source>
</evidence>
<protein>
    <submittedName>
        <fullName evidence="4">Chemotaxis protein CheY</fullName>
    </submittedName>
</protein>
<dbReference type="InterPro" id="IPR001789">
    <property type="entry name" value="Sig_transdc_resp-reg_receiver"/>
</dbReference>
<keyword evidence="1 2" id="KW-0597">Phosphoprotein</keyword>
<accession>A0AAC8W4E2</accession>
<dbReference type="Gene3D" id="3.40.50.2300">
    <property type="match status" value="1"/>
</dbReference>
<feature type="domain" description="Response regulatory" evidence="3">
    <location>
        <begin position="4"/>
        <end position="120"/>
    </location>
</feature>
<gene>
    <name evidence="4" type="ORF">AL072_28155</name>
</gene>